<evidence type="ECO:0000313" key="6">
    <source>
        <dbReference type="Proteomes" id="UP000233551"/>
    </source>
</evidence>
<dbReference type="AlphaFoldDB" id="A0A218W0C4"/>
<reference evidence="4 6" key="3">
    <citation type="submission" date="2017-11" db="EMBL/GenBank/DDBJ databases">
        <title>De-novo sequencing of pomegranate (Punica granatum L.) genome.</title>
        <authorList>
            <person name="Akparov Z."/>
            <person name="Amiraslanov A."/>
            <person name="Hajiyeva S."/>
            <person name="Abbasov M."/>
            <person name="Kaur K."/>
            <person name="Hamwieh A."/>
            <person name="Solovyev V."/>
            <person name="Salamov A."/>
            <person name="Braich B."/>
            <person name="Kosarev P."/>
            <person name="Mahmoud A."/>
            <person name="Hajiyev E."/>
            <person name="Babayeva S."/>
            <person name="Izzatullayeva V."/>
            <person name="Mammadov A."/>
            <person name="Mammadov A."/>
            <person name="Sharifova S."/>
            <person name="Ojaghi J."/>
            <person name="Eynullazada K."/>
            <person name="Bayramov B."/>
            <person name="Abdulazimova A."/>
            <person name="Shahmuradov I."/>
        </authorList>
    </citation>
    <scope>NUCLEOTIDE SEQUENCE [LARGE SCALE GENOMIC DNA]</scope>
    <source>
        <strain evidence="4">AG2017</strain>
        <strain evidence="6">cv. AG2017</strain>
        <tissue evidence="4">Leaf</tissue>
    </source>
</reference>
<dbReference type="PANTHER" id="PTHR18896">
    <property type="entry name" value="PHOSPHOLIPASE D"/>
    <property type="match status" value="1"/>
</dbReference>
<name>A0A218W0C4_PUNGR</name>
<evidence type="ECO:0000313" key="3">
    <source>
        <dbReference type="EMBL" id="OWM65918.1"/>
    </source>
</evidence>
<keyword evidence="1" id="KW-0677">Repeat</keyword>
<keyword evidence="6" id="KW-1185">Reference proteome</keyword>
<evidence type="ECO:0000256" key="1">
    <source>
        <dbReference type="ARBA" id="ARBA00022737"/>
    </source>
</evidence>
<dbReference type="GO" id="GO:0009395">
    <property type="term" value="P:phospholipid catabolic process"/>
    <property type="evidence" value="ECO:0007669"/>
    <property type="project" value="TreeGrafter"/>
</dbReference>
<keyword evidence="2" id="KW-0443">Lipid metabolism</keyword>
<evidence type="ECO:0000256" key="2">
    <source>
        <dbReference type="ARBA" id="ARBA00023098"/>
    </source>
</evidence>
<accession>A0A218W0C4</accession>
<dbReference type="GO" id="GO:0004630">
    <property type="term" value="F:phospholipase D activity"/>
    <property type="evidence" value="ECO:0007669"/>
    <property type="project" value="TreeGrafter"/>
</dbReference>
<reference evidence="3" key="2">
    <citation type="submission" date="2017-06" db="EMBL/GenBank/DDBJ databases">
        <title>The pomegranate genome and the genomics of punicalagin biosynthesis.</title>
        <authorList>
            <person name="Xu C."/>
        </authorList>
    </citation>
    <scope>NUCLEOTIDE SEQUENCE [LARGE SCALE GENOMIC DNA]</scope>
    <source>
        <tissue evidence="3">Fresh leaf</tissue>
    </source>
</reference>
<proteinExistence type="predicted"/>
<sequence>MMREGNQDTDLSLGELLKKKGSEGVRILMLLWDDRTSDNLLIREGVMTTHDEDMGSYFQDSGVHCVLCPRNPNKGQSLAQDMECVMMFTHHQKTVILEADDVPA</sequence>
<reference evidence="5" key="1">
    <citation type="journal article" date="2017" name="Plant J.">
        <title>The pomegranate (Punica granatum L.) genome and the genomics of punicalagin biosynthesis.</title>
        <authorList>
            <person name="Qin G."/>
            <person name="Xu C."/>
            <person name="Ming R."/>
            <person name="Tang H."/>
            <person name="Guyot R."/>
            <person name="Kramer E.M."/>
            <person name="Hu Y."/>
            <person name="Yi X."/>
            <person name="Qi Y."/>
            <person name="Xu X."/>
            <person name="Gao Z."/>
            <person name="Pan H."/>
            <person name="Jian J."/>
            <person name="Tian Y."/>
            <person name="Yue Z."/>
            <person name="Xu Y."/>
        </authorList>
    </citation>
    <scope>NUCLEOTIDE SEQUENCE [LARGE SCALE GENOMIC DNA]</scope>
    <source>
        <strain evidence="5">cv. Dabenzi</strain>
    </source>
</reference>
<organism evidence="3 5">
    <name type="scientific">Punica granatum</name>
    <name type="common">Pomegranate</name>
    <dbReference type="NCBI Taxonomy" id="22663"/>
    <lineage>
        <taxon>Eukaryota</taxon>
        <taxon>Viridiplantae</taxon>
        <taxon>Streptophyta</taxon>
        <taxon>Embryophyta</taxon>
        <taxon>Tracheophyta</taxon>
        <taxon>Spermatophyta</taxon>
        <taxon>Magnoliopsida</taxon>
        <taxon>eudicotyledons</taxon>
        <taxon>Gunneridae</taxon>
        <taxon>Pentapetalae</taxon>
        <taxon>rosids</taxon>
        <taxon>malvids</taxon>
        <taxon>Myrtales</taxon>
        <taxon>Lythraceae</taxon>
        <taxon>Punica</taxon>
    </lineage>
</organism>
<comment type="caution">
    <text evidence="3">The sequence shown here is derived from an EMBL/GenBank/DDBJ whole genome shotgun (WGS) entry which is preliminary data.</text>
</comment>
<dbReference type="Proteomes" id="UP000233551">
    <property type="component" value="Unassembled WGS sequence"/>
</dbReference>
<gene>
    <name evidence="3" type="ORF">CDL15_Pgr015343</name>
    <name evidence="4" type="ORF">CRG98_000048</name>
</gene>
<evidence type="ECO:0000313" key="5">
    <source>
        <dbReference type="Proteomes" id="UP000197138"/>
    </source>
</evidence>
<dbReference type="STRING" id="22663.A0A218W0C4"/>
<dbReference type="PANTHER" id="PTHR18896:SF115">
    <property type="entry name" value="PHOSPHOLIPASE D ALPHA 1"/>
    <property type="match status" value="1"/>
</dbReference>
<dbReference type="EMBL" id="PGOL01000001">
    <property type="protein sequence ID" value="PKI79573.1"/>
    <property type="molecule type" value="Genomic_DNA"/>
</dbReference>
<dbReference type="EMBL" id="MTKT01005556">
    <property type="protein sequence ID" value="OWM65918.1"/>
    <property type="molecule type" value="Genomic_DNA"/>
</dbReference>
<dbReference type="Proteomes" id="UP000197138">
    <property type="component" value="Unassembled WGS sequence"/>
</dbReference>
<protein>
    <submittedName>
        <fullName evidence="3">Uncharacterized protein</fullName>
    </submittedName>
</protein>
<evidence type="ECO:0000313" key="4">
    <source>
        <dbReference type="EMBL" id="PKI79573.1"/>
    </source>
</evidence>
<dbReference type="InterPro" id="IPR015679">
    <property type="entry name" value="PLipase_D_fam"/>
</dbReference>
<dbReference type="GO" id="GO:0005886">
    <property type="term" value="C:plasma membrane"/>
    <property type="evidence" value="ECO:0007669"/>
    <property type="project" value="TreeGrafter"/>
</dbReference>